<dbReference type="GO" id="GO:0005634">
    <property type="term" value="C:nucleus"/>
    <property type="evidence" value="ECO:0007669"/>
    <property type="project" value="TreeGrafter"/>
</dbReference>
<feature type="compositionally biased region" description="Low complexity" evidence="6">
    <location>
        <begin position="273"/>
        <end position="301"/>
    </location>
</feature>
<feature type="domain" description="C2H2-type" evidence="7">
    <location>
        <begin position="229"/>
        <end position="257"/>
    </location>
</feature>
<protein>
    <recommendedName>
        <fullName evidence="7">C2H2-type domain-containing protein</fullName>
    </recommendedName>
</protein>
<dbReference type="InterPro" id="IPR013087">
    <property type="entry name" value="Znf_C2H2_type"/>
</dbReference>
<dbReference type="SUPFAM" id="SSF57667">
    <property type="entry name" value="beta-beta-alpha zinc fingers"/>
    <property type="match status" value="1"/>
</dbReference>
<keyword evidence="4" id="KW-0862">Zinc</keyword>
<dbReference type="AlphaFoldDB" id="A0A9P1IKI6"/>
<proteinExistence type="predicted"/>
<feature type="region of interest" description="Disordered" evidence="6">
    <location>
        <begin position="344"/>
        <end position="463"/>
    </location>
</feature>
<name>A0A9P1IKI6_9PELO</name>
<feature type="compositionally biased region" description="Polar residues" evidence="6">
    <location>
        <begin position="178"/>
        <end position="187"/>
    </location>
</feature>
<dbReference type="PANTHER" id="PTHR23057">
    <property type="entry name" value="JUXTAPOSED WITH ANOTHER ZINC FINGER PROTEIN 1"/>
    <property type="match status" value="1"/>
</dbReference>
<comment type="caution">
    <text evidence="8">The sequence shown here is derived from an EMBL/GenBank/DDBJ whole genome shotgun (WGS) entry which is preliminary data.</text>
</comment>
<evidence type="ECO:0000256" key="3">
    <source>
        <dbReference type="ARBA" id="ARBA00022771"/>
    </source>
</evidence>
<evidence type="ECO:0000256" key="6">
    <source>
        <dbReference type="SAM" id="MobiDB-lite"/>
    </source>
</evidence>
<evidence type="ECO:0000256" key="2">
    <source>
        <dbReference type="ARBA" id="ARBA00022737"/>
    </source>
</evidence>
<feature type="region of interest" description="Disordered" evidence="6">
    <location>
        <begin position="273"/>
        <end position="310"/>
    </location>
</feature>
<dbReference type="PROSITE" id="PS50157">
    <property type="entry name" value="ZINC_FINGER_C2H2_2"/>
    <property type="match status" value="2"/>
</dbReference>
<keyword evidence="3 5" id="KW-0863">Zinc-finger</keyword>
<reference evidence="8" key="1">
    <citation type="submission" date="2022-11" db="EMBL/GenBank/DDBJ databases">
        <authorList>
            <person name="Kikuchi T."/>
        </authorList>
    </citation>
    <scope>NUCLEOTIDE SEQUENCE</scope>
    <source>
        <strain evidence="8">PS1010</strain>
    </source>
</reference>
<dbReference type="PROSITE" id="PS00028">
    <property type="entry name" value="ZINC_FINGER_C2H2_1"/>
    <property type="match status" value="3"/>
</dbReference>
<feature type="region of interest" description="Disordered" evidence="6">
    <location>
        <begin position="178"/>
        <end position="230"/>
    </location>
</feature>
<feature type="compositionally biased region" description="Polar residues" evidence="6">
    <location>
        <begin position="363"/>
        <end position="372"/>
    </location>
</feature>
<feature type="compositionally biased region" description="Low complexity" evidence="6">
    <location>
        <begin position="373"/>
        <end position="422"/>
    </location>
</feature>
<evidence type="ECO:0000256" key="4">
    <source>
        <dbReference type="ARBA" id="ARBA00022833"/>
    </source>
</evidence>
<organism evidence="8 9">
    <name type="scientific">Caenorhabditis angaria</name>
    <dbReference type="NCBI Taxonomy" id="860376"/>
    <lineage>
        <taxon>Eukaryota</taxon>
        <taxon>Metazoa</taxon>
        <taxon>Ecdysozoa</taxon>
        <taxon>Nematoda</taxon>
        <taxon>Chromadorea</taxon>
        <taxon>Rhabditida</taxon>
        <taxon>Rhabditina</taxon>
        <taxon>Rhabditomorpha</taxon>
        <taxon>Rhabditoidea</taxon>
        <taxon>Rhabditidae</taxon>
        <taxon>Peloderinae</taxon>
        <taxon>Caenorhabditis</taxon>
    </lineage>
</organism>
<keyword evidence="2" id="KW-0677">Repeat</keyword>
<feature type="compositionally biased region" description="Low complexity" evidence="6">
    <location>
        <begin position="434"/>
        <end position="463"/>
    </location>
</feature>
<dbReference type="Gene3D" id="3.30.160.60">
    <property type="entry name" value="Classic Zinc Finger"/>
    <property type="match status" value="1"/>
</dbReference>
<evidence type="ECO:0000313" key="9">
    <source>
        <dbReference type="Proteomes" id="UP001152747"/>
    </source>
</evidence>
<keyword evidence="9" id="KW-1185">Reference proteome</keyword>
<dbReference type="GO" id="GO:0008270">
    <property type="term" value="F:zinc ion binding"/>
    <property type="evidence" value="ECO:0007669"/>
    <property type="project" value="UniProtKB-KW"/>
</dbReference>
<gene>
    <name evidence="8" type="ORF">CAMP_LOCUS9756</name>
</gene>
<dbReference type="SMART" id="SM00355">
    <property type="entry name" value="ZnF_C2H2"/>
    <property type="match status" value="3"/>
</dbReference>
<dbReference type="EMBL" id="CANHGI010000004">
    <property type="protein sequence ID" value="CAI5447119.1"/>
    <property type="molecule type" value="Genomic_DNA"/>
</dbReference>
<dbReference type="Pfam" id="PF00096">
    <property type="entry name" value="zf-C2H2"/>
    <property type="match status" value="2"/>
</dbReference>
<feature type="compositionally biased region" description="Polar residues" evidence="6">
    <location>
        <begin position="199"/>
        <end position="211"/>
    </location>
</feature>
<sequence length="463" mass="51529">MALCLLQINQCAYSNCGQYFANQYELIAHVEFQHIPLLEEEMKKKALAASANGDERASTTAPPNVPLSIISRVFRTAYRPNPIKYEGIKVSFNHYKKRALRERMEQQKQQLQQLRAQINPDDDKKVGEIDFEECQPSDPEMRFRCGATECTKRYKNIYALKVHMKSAHQLILGDSYEHSSAQNQGSNHQHRQESPIHPPQNQSPAYSTSSGALAPGSPAQTLPSPSKPHKCSYCSKRYKTPVGLTNHLMQAHQKSTPGPDAPSQEVVNQLISQARAQGQQERMAQQAQSAQPQNQHSAQNAPAPPPPTRQLTLPVSVNMSNTSLQSQNSSGISHVSRSFTVTTTNQPLRLSQNYGPATLTPHGATTTGQMLMQQQRRIQQQQQQQAAAAAANSQQYQSPQHHQQQYTMSPVRMHPQQHQMQTPPRPQIAAGPGPQQHQPTVSSQPQSTVQQSTVHQNVQNAPQ</sequence>
<dbReference type="PANTHER" id="PTHR23057:SF0">
    <property type="entry name" value="JUXTAPOSED WITH ANOTHER ZINC FINGER PROTEIN 1"/>
    <property type="match status" value="1"/>
</dbReference>
<dbReference type="Proteomes" id="UP001152747">
    <property type="component" value="Unassembled WGS sequence"/>
</dbReference>
<feature type="compositionally biased region" description="Polar residues" evidence="6">
    <location>
        <begin position="344"/>
        <end position="355"/>
    </location>
</feature>
<dbReference type="OrthoDB" id="5863628at2759"/>
<keyword evidence="1" id="KW-0479">Metal-binding</keyword>
<dbReference type="InterPro" id="IPR036236">
    <property type="entry name" value="Znf_C2H2_sf"/>
</dbReference>
<accession>A0A9P1IKI6</accession>
<evidence type="ECO:0000313" key="8">
    <source>
        <dbReference type="EMBL" id="CAI5447119.1"/>
    </source>
</evidence>
<evidence type="ECO:0000256" key="1">
    <source>
        <dbReference type="ARBA" id="ARBA00022723"/>
    </source>
</evidence>
<evidence type="ECO:0000259" key="7">
    <source>
        <dbReference type="PROSITE" id="PS50157"/>
    </source>
</evidence>
<evidence type="ECO:0000256" key="5">
    <source>
        <dbReference type="PROSITE-ProRule" id="PRU00042"/>
    </source>
</evidence>
<dbReference type="InterPro" id="IPR051580">
    <property type="entry name" value="ZnF-Chromatin_assoc"/>
</dbReference>
<feature type="domain" description="C2H2-type" evidence="7">
    <location>
        <begin position="143"/>
        <end position="168"/>
    </location>
</feature>